<dbReference type="RefSeq" id="WP_221503672.1">
    <property type="nucleotide sequence ID" value="NZ_JACHJR010000001.1"/>
</dbReference>
<organism evidence="1 2">
    <name type="scientific">Kitasatospora gansuensis</name>
    <dbReference type="NCBI Taxonomy" id="258050"/>
    <lineage>
        <taxon>Bacteria</taxon>
        <taxon>Bacillati</taxon>
        <taxon>Actinomycetota</taxon>
        <taxon>Actinomycetes</taxon>
        <taxon>Kitasatosporales</taxon>
        <taxon>Streptomycetaceae</taxon>
        <taxon>Kitasatospora</taxon>
    </lineage>
</organism>
<dbReference type="PROSITE" id="PS51257">
    <property type="entry name" value="PROKAR_LIPOPROTEIN"/>
    <property type="match status" value="1"/>
</dbReference>
<gene>
    <name evidence="1" type="ORF">F4556_004448</name>
</gene>
<reference evidence="1 2" key="1">
    <citation type="submission" date="2020-08" db="EMBL/GenBank/DDBJ databases">
        <title>Sequencing the genomes of 1000 actinobacteria strains.</title>
        <authorList>
            <person name="Klenk H.-P."/>
        </authorList>
    </citation>
    <scope>NUCLEOTIDE SEQUENCE [LARGE SCALE GENOMIC DNA]</scope>
    <source>
        <strain evidence="1 2">DSM 44786</strain>
    </source>
</reference>
<comment type="caution">
    <text evidence="1">The sequence shown here is derived from an EMBL/GenBank/DDBJ whole genome shotgun (WGS) entry which is preliminary data.</text>
</comment>
<protein>
    <recommendedName>
        <fullName evidence="3">TRAP transporter</fullName>
    </recommendedName>
</protein>
<dbReference type="PANTHER" id="PTHR42941:SF1">
    <property type="entry name" value="SLL1037 PROTEIN"/>
    <property type="match status" value="1"/>
</dbReference>
<dbReference type="Pfam" id="PF16868">
    <property type="entry name" value="NMT1_3"/>
    <property type="match status" value="1"/>
</dbReference>
<keyword evidence="2" id="KW-1185">Reference proteome</keyword>
<dbReference type="PANTHER" id="PTHR42941">
    <property type="entry name" value="SLL1037 PROTEIN"/>
    <property type="match status" value="1"/>
</dbReference>
<proteinExistence type="predicted"/>
<dbReference type="NCBIfam" id="TIGR02122">
    <property type="entry name" value="TRAP_TAXI"/>
    <property type="match status" value="1"/>
</dbReference>
<dbReference type="Proteomes" id="UP000573327">
    <property type="component" value="Unassembled WGS sequence"/>
</dbReference>
<dbReference type="InterPro" id="IPR011852">
    <property type="entry name" value="TRAP_TAXI"/>
</dbReference>
<evidence type="ECO:0008006" key="3">
    <source>
        <dbReference type="Google" id="ProtNLM"/>
    </source>
</evidence>
<name>A0A7W7WJ90_9ACTN</name>
<dbReference type="EMBL" id="JACHJR010000001">
    <property type="protein sequence ID" value="MBB4948913.1"/>
    <property type="molecule type" value="Genomic_DNA"/>
</dbReference>
<evidence type="ECO:0000313" key="2">
    <source>
        <dbReference type="Proteomes" id="UP000573327"/>
    </source>
</evidence>
<dbReference type="SUPFAM" id="SSF53850">
    <property type="entry name" value="Periplasmic binding protein-like II"/>
    <property type="match status" value="1"/>
</dbReference>
<sequence>MLLSRRAALALGAAAVLTGCSAPAPRGVLRLAAGPEGGPYQTFGRRLAEEIGQAHPGLTVEVLATAASVRNLRLIGEGGAELGLTLADSAADAVAGRGTFGRPVTVTAIARLYLNYLHLVVPSDRPVSSVGELTGRRYSLGATGSGTAVVAERVLTAAGLSTAGAQLLGPAESVAALRAGELDAFFWSGGVPTRAITELAERLPVRLVPLAAQAAALRVAYGPVYENVSIPLGAYRQPGPTPTVGTPSYLVCAAGLDPEIVRAVTEVLFRRRDHLQTPDAPGGRLDERYAIGTGTVPLHPGAAEYYRSVY</sequence>
<dbReference type="Gene3D" id="3.40.190.10">
    <property type="entry name" value="Periplasmic binding protein-like II"/>
    <property type="match status" value="2"/>
</dbReference>
<dbReference type="AlphaFoldDB" id="A0A7W7WJ90"/>
<evidence type="ECO:0000313" key="1">
    <source>
        <dbReference type="EMBL" id="MBB4948913.1"/>
    </source>
</evidence>
<accession>A0A7W7WJ90</accession>